<keyword evidence="1" id="KW-0812">Transmembrane</keyword>
<sequence>MPSIQTLYEAWKAGTISASDHQALLEQLSLPENEAIARRMIQEMVEEATGAENDMKLPPERLELLRSSIVAADRIVAEEAPPARIRTLRPWRRIAAAAAVALLIAAGAYYLLQRTGSPQEATIALTDIKPAGPKATLTLADGSTLTLDSAGRQLIQQGSTAVQQNGGQLVYNAQGSETALRYNTLSTPRGGQFEIQLPDGSKVWLNAASSLRYPTAFTGKERLVEITGEAYFEIAPHAGQPFRVNVNGQAEIAVLGTHFNVNAYTNEKDLQTTLLEGAVRVSKGQEQLVLQPGQQANIQQTAGPTAQALRLVKDPDIEKVMAWRHGVFNFDGASLEEVMKQLERWYDIDVVYEKGIPDIRFGGELSKNINLQDLLIILQKTEVHYRLEGGRKLIVTQ</sequence>
<feature type="domain" description="FecR protein" evidence="2">
    <location>
        <begin position="184"/>
        <end position="280"/>
    </location>
</feature>
<proteinExistence type="predicted"/>
<dbReference type="AlphaFoldDB" id="A0A5B2VL48"/>
<keyword evidence="1" id="KW-1133">Transmembrane helix</keyword>
<reference evidence="4 5" key="2">
    <citation type="submission" date="2019-09" db="EMBL/GenBank/DDBJ databases">
        <authorList>
            <person name="Jin C."/>
        </authorList>
    </citation>
    <scope>NUCLEOTIDE SEQUENCE [LARGE SCALE GENOMIC DNA]</scope>
    <source>
        <strain evidence="4 5">BN140078</strain>
    </source>
</reference>
<dbReference type="PANTHER" id="PTHR30273:SF2">
    <property type="entry name" value="PROTEIN FECR"/>
    <property type="match status" value="1"/>
</dbReference>
<dbReference type="GO" id="GO:0016989">
    <property type="term" value="F:sigma factor antagonist activity"/>
    <property type="evidence" value="ECO:0007669"/>
    <property type="project" value="TreeGrafter"/>
</dbReference>
<evidence type="ECO:0000313" key="5">
    <source>
        <dbReference type="Proteomes" id="UP000324611"/>
    </source>
</evidence>
<feature type="domain" description="Protein FecR C-terminal" evidence="3">
    <location>
        <begin position="328"/>
        <end position="391"/>
    </location>
</feature>
<dbReference type="InterPro" id="IPR012373">
    <property type="entry name" value="Ferrdict_sens_TM"/>
</dbReference>
<dbReference type="Proteomes" id="UP000324611">
    <property type="component" value="Unassembled WGS sequence"/>
</dbReference>
<gene>
    <name evidence="4" type="ORF">F0L74_22445</name>
</gene>
<protein>
    <submittedName>
        <fullName evidence="4">DUF4974 domain-containing protein</fullName>
    </submittedName>
</protein>
<evidence type="ECO:0000259" key="2">
    <source>
        <dbReference type="Pfam" id="PF04773"/>
    </source>
</evidence>
<comment type="caution">
    <text evidence="4">The sequence shown here is derived from an EMBL/GenBank/DDBJ whole genome shotgun (WGS) entry which is preliminary data.</text>
</comment>
<keyword evidence="1" id="KW-0472">Membrane</keyword>
<evidence type="ECO:0000256" key="1">
    <source>
        <dbReference type="SAM" id="Phobius"/>
    </source>
</evidence>
<dbReference type="PANTHER" id="PTHR30273">
    <property type="entry name" value="PERIPLASMIC SIGNAL SENSOR AND SIGMA FACTOR ACTIVATOR FECR-RELATED"/>
    <property type="match status" value="1"/>
</dbReference>
<organism evidence="4 5">
    <name type="scientific">Chitinophaga agrisoli</name>
    <dbReference type="NCBI Taxonomy" id="2607653"/>
    <lineage>
        <taxon>Bacteria</taxon>
        <taxon>Pseudomonadati</taxon>
        <taxon>Bacteroidota</taxon>
        <taxon>Chitinophagia</taxon>
        <taxon>Chitinophagales</taxon>
        <taxon>Chitinophagaceae</taxon>
        <taxon>Chitinophaga</taxon>
    </lineage>
</organism>
<name>A0A5B2VL48_9BACT</name>
<dbReference type="RefSeq" id="WP_149840156.1">
    <property type="nucleotide sequence ID" value="NZ_VUOC01000004.1"/>
</dbReference>
<evidence type="ECO:0000259" key="3">
    <source>
        <dbReference type="Pfam" id="PF16344"/>
    </source>
</evidence>
<dbReference type="Pfam" id="PF04773">
    <property type="entry name" value="FecR"/>
    <property type="match status" value="1"/>
</dbReference>
<accession>A0A5B2VL48</accession>
<dbReference type="Pfam" id="PF16344">
    <property type="entry name" value="FecR_C"/>
    <property type="match status" value="1"/>
</dbReference>
<dbReference type="InterPro" id="IPR006860">
    <property type="entry name" value="FecR"/>
</dbReference>
<dbReference type="Gene3D" id="3.55.50.30">
    <property type="match status" value="1"/>
</dbReference>
<keyword evidence="5" id="KW-1185">Reference proteome</keyword>
<feature type="transmembrane region" description="Helical" evidence="1">
    <location>
        <begin position="94"/>
        <end position="112"/>
    </location>
</feature>
<dbReference type="EMBL" id="VUOC01000004">
    <property type="protein sequence ID" value="KAA2238977.1"/>
    <property type="molecule type" value="Genomic_DNA"/>
</dbReference>
<reference evidence="4 5" key="1">
    <citation type="submission" date="2019-09" db="EMBL/GenBank/DDBJ databases">
        <title>Chitinophaga ginsengihumi sp. nov., isolated from soil of ginseng rhizosphere.</title>
        <authorList>
            <person name="Lee J."/>
        </authorList>
    </citation>
    <scope>NUCLEOTIDE SEQUENCE [LARGE SCALE GENOMIC DNA]</scope>
    <source>
        <strain evidence="4 5">BN140078</strain>
    </source>
</reference>
<evidence type="ECO:0000313" key="4">
    <source>
        <dbReference type="EMBL" id="KAA2238977.1"/>
    </source>
</evidence>
<dbReference type="InterPro" id="IPR032508">
    <property type="entry name" value="FecR_C"/>
</dbReference>
<dbReference type="Gene3D" id="2.60.120.1440">
    <property type="match status" value="1"/>
</dbReference>